<evidence type="ECO:0000256" key="3">
    <source>
        <dbReference type="ARBA" id="ARBA00022833"/>
    </source>
</evidence>
<keyword evidence="2" id="KW-0863">Zinc-finger</keyword>
<dbReference type="Proteomes" id="UP000289340">
    <property type="component" value="Chromosome 9"/>
</dbReference>
<dbReference type="PANTHER" id="PTHR31948">
    <property type="entry name" value="ZINC-FINGER HOMEODOMAIN PROTEIN 2"/>
    <property type="match status" value="1"/>
</dbReference>
<name>A0A445J5L8_GLYSO</name>
<evidence type="ECO:0000256" key="2">
    <source>
        <dbReference type="ARBA" id="ARBA00022771"/>
    </source>
</evidence>
<feature type="domain" description="ZF-HD dimerization-type" evidence="4">
    <location>
        <begin position="29"/>
        <end position="78"/>
    </location>
</feature>
<dbReference type="InterPro" id="IPR006456">
    <property type="entry name" value="ZF_HD_homeobox_Cys/His_dimer"/>
</dbReference>
<evidence type="ECO:0000259" key="4">
    <source>
        <dbReference type="PROSITE" id="PS51523"/>
    </source>
</evidence>
<dbReference type="GO" id="GO:0003700">
    <property type="term" value="F:DNA-binding transcription factor activity"/>
    <property type="evidence" value="ECO:0007669"/>
    <property type="project" value="TreeGrafter"/>
</dbReference>
<comment type="caution">
    <text evidence="5">The sequence shown here is derived from an EMBL/GenBank/DDBJ whole genome shotgun (WGS) entry which is preliminary data.</text>
</comment>
<organism evidence="5 6">
    <name type="scientific">Glycine soja</name>
    <name type="common">Wild soybean</name>
    <dbReference type="NCBI Taxonomy" id="3848"/>
    <lineage>
        <taxon>Eukaryota</taxon>
        <taxon>Viridiplantae</taxon>
        <taxon>Streptophyta</taxon>
        <taxon>Embryophyta</taxon>
        <taxon>Tracheophyta</taxon>
        <taxon>Spermatophyta</taxon>
        <taxon>Magnoliopsida</taxon>
        <taxon>eudicotyledons</taxon>
        <taxon>Gunneridae</taxon>
        <taxon>Pentapetalae</taxon>
        <taxon>rosids</taxon>
        <taxon>fabids</taxon>
        <taxon>Fabales</taxon>
        <taxon>Fabaceae</taxon>
        <taxon>Papilionoideae</taxon>
        <taxon>50 kb inversion clade</taxon>
        <taxon>NPAAA clade</taxon>
        <taxon>indigoferoid/millettioid clade</taxon>
        <taxon>Phaseoleae</taxon>
        <taxon>Glycine</taxon>
        <taxon>Glycine subgen. Soja</taxon>
    </lineage>
</organism>
<dbReference type="GO" id="GO:0000976">
    <property type="term" value="F:transcription cis-regulatory region binding"/>
    <property type="evidence" value="ECO:0007669"/>
    <property type="project" value="TreeGrafter"/>
</dbReference>
<proteinExistence type="predicted"/>
<dbReference type="EMBL" id="QZWG01000009">
    <property type="protein sequence ID" value="RZB93585.1"/>
    <property type="molecule type" value="Genomic_DNA"/>
</dbReference>
<reference evidence="5 6" key="1">
    <citation type="submission" date="2018-09" db="EMBL/GenBank/DDBJ databases">
        <title>A high-quality reference genome of wild soybean provides a powerful tool to mine soybean genomes.</title>
        <authorList>
            <person name="Xie M."/>
            <person name="Chung C.Y.L."/>
            <person name="Li M.-W."/>
            <person name="Wong F.-L."/>
            <person name="Chan T.-F."/>
            <person name="Lam H.-M."/>
        </authorList>
    </citation>
    <scope>NUCLEOTIDE SEQUENCE [LARGE SCALE GENOMIC DNA]</scope>
    <source>
        <strain evidence="6">cv. W05</strain>
        <tissue evidence="5">Hypocotyl of etiolated seedlings</tissue>
    </source>
</reference>
<accession>A0A445J5L8</accession>
<sequence length="96" mass="10655">MRRMTLMGRNGPQRCPNNALVTIVRYVRYRDCRRNHVCHLGGHTVDGCTEFIPSGSEGTDTALICAACGCHRNFHRREEYSQLVCGCTSHPSTSGA</sequence>
<keyword evidence="3" id="KW-0862">Zinc</keyword>
<evidence type="ECO:0000313" key="6">
    <source>
        <dbReference type="Proteomes" id="UP000289340"/>
    </source>
</evidence>
<evidence type="ECO:0000256" key="1">
    <source>
        <dbReference type="ARBA" id="ARBA00022723"/>
    </source>
</evidence>
<dbReference type="PROSITE" id="PS51523">
    <property type="entry name" value="ZF_HD_DIMER"/>
    <property type="match status" value="1"/>
</dbReference>
<dbReference type="GO" id="GO:0005634">
    <property type="term" value="C:nucleus"/>
    <property type="evidence" value="ECO:0007669"/>
    <property type="project" value="TreeGrafter"/>
</dbReference>
<dbReference type="GO" id="GO:0050793">
    <property type="term" value="P:regulation of developmental process"/>
    <property type="evidence" value="ECO:0007669"/>
    <property type="project" value="TreeGrafter"/>
</dbReference>
<dbReference type="Pfam" id="PF04770">
    <property type="entry name" value="ZF-HD_dimer"/>
    <property type="match status" value="1"/>
</dbReference>
<dbReference type="PANTHER" id="PTHR31948:SF169">
    <property type="entry name" value="MINI ZINC FINGER PROTEIN 2"/>
    <property type="match status" value="1"/>
</dbReference>
<gene>
    <name evidence="5" type="ORF">D0Y65_025094</name>
</gene>
<evidence type="ECO:0000313" key="5">
    <source>
        <dbReference type="EMBL" id="RZB93585.1"/>
    </source>
</evidence>
<keyword evidence="6" id="KW-1185">Reference proteome</keyword>
<dbReference type="AlphaFoldDB" id="A0A445J5L8"/>
<keyword evidence="1" id="KW-0479">Metal-binding</keyword>
<protein>
    <submittedName>
        <fullName evidence="5">Mini zinc finger protein 2</fullName>
    </submittedName>
</protein>
<dbReference type="NCBIfam" id="TIGR01566">
    <property type="entry name" value="ZF_HD_prot_N"/>
    <property type="match status" value="1"/>
</dbReference>
<dbReference type="GO" id="GO:0008270">
    <property type="term" value="F:zinc ion binding"/>
    <property type="evidence" value="ECO:0007669"/>
    <property type="project" value="UniProtKB-KW"/>
</dbReference>